<dbReference type="CDD" id="cd00349">
    <property type="entry name" value="Ribosomal_L11"/>
    <property type="match status" value="1"/>
</dbReference>
<dbReference type="PANTHER" id="PTHR11661:SF1">
    <property type="entry name" value="LARGE RIBOSOMAL SUBUNIT PROTEIN UL11M"/>
    <property type="match status" value="1"/>
</dbReference>
<evidence type="ECO:0000259" key="8">
    <source>
        <dbReference type="Pfam" id="PF00298"/>
    </source>
</evidence>
<dbReference type="AlphaFoldDB" id="A0A8B6E872"/>
<feature type="domain" description="Large ribosomal subunit protein uL11 C-terminal" evidence="8">
    <location>
        <begin position="89"/>
        <end position="159"/>
    </location>
</feature>
<evidence type="ECO:0000256" key="3">
    <source>
        <dbReference type="ARBA" id="ARBA00023274"/>
    </source>
</evidence>
<dbReference type="Proteomes" id="UP000596742">
    <property type="component" value="Unassembled WGS sequence"/>
</dbReference>
<gene>
    <name evidence="10" type="ORF">MGAL_10B067664</name>
</gene>
<accession>A0A8B6E872</accession>
<comment type="similarity">
    <text evidence="1 7">Belongs to the universal ribosomal protein uL11 family.</text>
</comment>
<dbReference type="GO" id="GO:0070180">
    <property type="term" value="F:large ribosomal subunit rRNA binding"/>
    <property type="evidence" value="ECO:0007669"/>
    <property type="project" value="TreeGrafter"/>
</dbReference>
<proteinExistence type="inferred from homology"/>
<dbReference type="InterPro" id="IPR020784">
    <property type="entry name" value="Ribosomal_uL11_N"/>
</dbReference>
<dbReference type="Pfam" id="PF03946">
    <property type="entry name" value="Ribosomal_L11_N"/>
    <property type="match status" value="1"/>
</dbReference>
<protein>
    <recommendedName>
        <fullName evidence="5">Large ribosomal subunit protein uL11m</fullName>
    </recommendedName>
    <alternativeName>
        <fullName evidence="6">39S ribosomal protein L11, mitochondrial</fullName>
    </alternativeName>
</protein>
<dbReference type="SMART" id="SM00649">
    <property type="entry name" value="RL11"/>
    <property type="match status" value="1"/>
</dbReference>
<reference evidence="10" key="1">
    <citation type="submission" date="2018-11" db="EMBL/GenBank/DDBJ databases">
        <authorList>
            <person name="Alioto T."/>
            <person name="Alioto T."/>
        </authorList>
    </citation>
    <scope>NUCLEOTIDE SEQUENCE</scope>
</reference>
<evidence type="ECO:0000313" key="11">
    <source>
        <dbReference type="Proteomes" id="UP000596742"/>
    </source>
</evidence>
<dbReference type="NCBIfam" id="TIGR01632">
    <property type="entry name" value="L11_bact"/>
    <property type="match status" value="1"/>
</dbReference>
<dbReference type="Pfam" id="PF00298">
    <property type="entry name" value="Ribosomal_L11"/>
    <property type="match status" value="1"/>
</dbReference>
<dbReference type="Gene3D" id="3.30.1550.10">
    <property type="entry name" value="Ribosomal protein L11/L12, N-terminal domain"/>
    <property type="match status" value="1"/>
</dbReference>
<dbReference type="SUPFAM" id="SSF54747">
    <property type="entry name" value="Ribosomal L11/L12e N-terminal domain"/>
    <property type="match status" value="1"/>
</dbReference>
<dbReference type="HAMAP" id="MF_00736">
    <property type="entry name" value="Ribosomal_uL11"/>
    <property type="match status" value="1"/>
</dbReference>
<keyword evidence="2 7" id="KW-0689">Ribosomal protein</keyword>
<comment type="caution">
    <text evidence="10">The sequence shown here is derived from an EMBL/GenBank/DDBJ whole genome shotgun (WGS) entry which is preliminary data.</text>
</comment>
<comment type="subunit">
    <text evidence="4">Component of the mitochondrial ribosome large subunit (39S) which comprises a 16S rRNA and about 50 distinct proteins.</text>
</comment>
<dbReference type="FunFam" id="1.10.10.250:FF:000003">
    <property type="entry name" value="Mitochondrial ribosomal protein L11"/>
    <property type="match status" value="1"/>
</dbReference>
<dbReference type="InterPro" id="IPR020783">
    <property type="entry name" value="Ribosomal_uL11_C"/>
</dbReference>
<evidence type="ECO:0000259" key="9">
    <source>
        <dbReference type="Pfam" id="PF03946"/>
    </source>
</evidence>
<dbReference type="GO" id="GO:0003735">
    <property type="term" value="F:structural constituent of ribosome"/>
    <property type="evidence" value="ECO:0007669"/>
    <property type="project" value="InterPro"/>
</dbReference>
<name>A0A8B6E872_MYTGA</name>
<dbReference type="OrthoDB" id="1091498at2759"/>
<dbReference type="InterPro" id="IPR000911">
    <property type="entry name" value="Ribosomal_uL11"/>
</dbReference>
<dbReference type="Gene3D" id="1.10.10.250">
    <property type="entry name" value="Ribosomal protein L11, C-terminal domain"/>
    <property type="match status" value="1"/>
</dbReference>
<evidence type="ECO:0000256" key="5">
    <source>
        <dbReference type="ARBA" id="ARBA00040104"/>
    </source>
</evidence>
<evidence type="ECO:0000256" key="2">
    <source>
        <dbReference type="ARBA" id="ARBA00022980"/>
    </source>
</evidence>
<keyword evidence="3 7" id="KW-0687">Ribonucleoprotein</keyword>
<feature type="domain" description="Large ribosomal subunit protein uL11 N-terminal" evidence="9">
    <location>
        <begin position="27"/>
        <end position="84"/>
    </location>
</feature>
<evidence type="ECO:0000256" key="7">
    <source>
        <dbReference type="RuleBase" id="RU003978"/>
    </source>
</evidence>
<dbReference type="InterPro" id="IPR036796">
    <property type="entry name" value="Ribosomal_uL11_N_sf"/>
</dbReference>
<dbReference type="GO" id="GO:0006412">
    <property type="term" value="P:translation"/>
    <property type="evidence" value="ECO:0007669"/>
    <property type="project" value="InterPro"/>
</dbReference>
<evidence type="ECO:0000256" key="4">
    <source>
        <dbReference type="ARBA" id="ARBA00038782"/>
    </source>
</evidence>
<evidence type="ECO:0000256" key="6">
    <source>
        <dbReference type="ARBA" id="ARBA00041455"/>
    </source>
</evidence>
<dbReference type="GO" id="GO:0005762">
    <property type="term" value="C:mitochondrial large ribosomal subunit"/>
    <property type="evidence" value="ECO:0007669"/>
    <property type="project" value="TreeGrafter"/>
</dbReference>
<dbReference type="SUPFAM" id="SSF46906">
    <property type="entry name" value="Ribosomal protein L11, C-terminal domain"/>
    <property type="match status" value="1"/>
</dbReference>
<keyword evidence="11" id="KW-1185">Reference proteome</keyword>
<organism evidence="10 11">
    <name type="scientific">Mytilus galloprovincialis</name>
    <name type="common">Mediterranean mussel</name>
    <dbReference type="NCBI Taxonomy" id="29158"/>
    <lineage>
        <taxon>Eukaryota</taxon>
        <taxon>Metazoa</taxon>
        <taxon>Spiralia</taxon>
        <taxon>Lophotrochozoa</taxon>
        <taxon>Mollusca</taxon>
        <taxon>Bivalvia</taxon>
        <taxon>Autobranchia</taxon>
        <taxon>Pteriomorphia</taxon>
        <taxon>Mytilida</taxon>
        <taxon>Mytiloidea</taxon>
        <taxon>Mytilidae</taxon>
        <taxon>Mytilinae</taxon>
        <taxon>Mytilus</taxon>
    </lineage>
</organism>
<sequence length="197" mass="21759">MAARGARKVAKGAKRGVEKIIHPPFLKTNINSCQAAPAPPLGPNLGQRGVQIAAFCKEFNEKTSHIKEGIPLPTRVFVKPDRTFDLLIKSPTSTYFLLMAAGIQKGARNPGNEIAGKVTVKHIYEIAEIKSKDQGFEHVDLKNICQLVIGAAHSIGIEVVKDLDPEEYGEFLAERKLIVEQQDKELEEKKQAKLLRL</sequence>
<dbReference type="InterPro" id="IPR006519">
    <property type="entry name" value="Ribosomal_uL11_bac-typ"/>
</dbReference>
<evidence type="ECO:0000313" key="10">
    <source>
        <dbReference type="EMBL" id="VDI29785.1"/>
    </source>
</evidence>
<evidence type="ECO:0000256" key="1">
    <source>
        <dbReference type="ARBA" id="ARBA00010537"/>
    </source>
</evidence>
<dbReference type="EMBL" id="UYJE01004627">
    <property type="protein sequence ID" value="VDI29785.1"/>
    <property type="molecule type" value="Genomic_DNA"/>
</dbReference>
<dbReference type="InterPro" id="IPR036769">
    <property type="entry name" value="Ribosomal_uL11_C_sf"/>
</dbReference>
<dbReference type="PANTHER" id="PTHR11661">
    <property type="entry name" value="60S RIBOSOMAL PROTEIN L12"/>
    <property type="match status" value="1"/>
</dbReference>